<feature type="binding site" evidence="7">
    <location>
        <position position="219"/>
    </location>
    <ligand>
        <name>Zn(2+)</name>
        <dbReference type="ChEBI" id="CHEBI:29105"/>
        <note>catalytic</note>
    </ligand>
</feature>
<keyword evidence="6 8" id="KW-0472">Membrane</keyword>
<feature type="transmembrane region" description="Helical" evidence="8">
    <location>
        <begin position="138"/>
        <end position="160"/>
    </location>
</feature>
<evidence type="ECO:0000313" key="10">
    <source>
        <dbReference type="Proteomes" id="UP000191500"/>
    </source>
</evidence>
<feature type="transmembrane region" description="Helical" evidence="8">
    <location>
        <begin position="222"/>
        <end position="240"/>
    </location>
</feature>
<sequence>MSQSSSTPSAALYTVRSESTEYAKNNALPSNQLIHPAYPVVLGIHGLWRIMKNGQATVGRSLPFFGLMGVGVCSAGYHMTLKYQTQMSDELSMHLLTTPLVHRVLTFQKSKQYTRVMGIILSIVFTCVMIAHMVLDEFLLHAVTFGSSVLLIVICTTRLISRQIPNVVIRKNVRNVTRFGVFSFIFGYMIWLVDEFTCRYLISIRHSIGLPLAFLFEFHGWWHVFTAIGGYIAVVVIDMLTAGEVHEDPTGQFVWPLPLVARTMGSSVSKKGD</sequence>
<reference evidence="10" key="1">
    <citation type="journal article" date="2017" name="Nat. Microbiol.">
        <title>Global analysis of biosynthetic gene clusters reveals vast potential of secondary metabolite production in Penicillium species.</title>
        <authorList>
            <person name="Nielsen J.C."/>
            <person name="Grijseels S."/>
            <person name="Prigent S."/>
            <person name="Ji B."/>
            <person name="Dainat J."/>
            <person name="Nielsen K.F."/>
            <person name="Frisvad J.C."/>
            <person name="Workman M."/>
            <person name="Nielsen J."/>
        </authorList>
    </citation>
    <scope>NUCLEOTIDE SEQUENCE [LARGE SCALE GENOMIC DNA]</scope>
    <source>
        <strain evidence="10">IBT 31321</strain>
    </source>
</reference>
<comment type="caution">
    <text evidence="9">The sequence shown here is derived from an EMBL/GenBank/DDBJ whole genome shotgun (WGS) entry which is preliminary data.</text>
</comment>
<keyword evidence="4" id="KW-0378">Hydrolase</keyword>
<dbReference type="AlphaFoldDB" id="A0A1V6U7X5"/>
<keyword evidence="7" id="KW-0862">Zinc</keyword>
<accession>A0A1V6U7X5</accession>
<evidence type="ECO:0000256" key="3">
    <source>
        <dbReference type="ARBA" id="ARBA00022692"/>
    </source>
</evidence>
<evidence type="ECO:0000256" key="7">
    <source>
        <dbReference type="PIRSR" id="PIRSR608901-2"/>
    </source>
</evidence>
<dbReference type="InterPro" id="IPR008901">
    <property type="entry name" value="ACER"/>
</dbReference>
<keyword evidence="7" id="KW-0479">Metal-binding</keyword>
<evidence type="ECO:0000256" key="1">
    <source>
        <dbReference type="ARBA" id="ARBA00004141"/>
    </source>
</evidence>
<comment type="cofactor">
    <cofactor evidence="7">
        <name>Zn(2+)</name>
        <dbReference type="ChEBI" id="CHEBI:29105"/>
    </cofactor>
</comment>
<evidence type="ECO:0008006" key="11">
    <source>
        <dbReference type="Google" id="ProtNLM"/>
    </source>
</evidence>
<feature type="transmembrane region" description="Helical" evidence="8">
    <location>
        <begin position="113"/>
        <end position="132"/>
    </location>
</feature>
<dbReference type="STRING" id="36646.A0A1V6U7X5"/>
<proteinExistence type="inferred from homology"/>
<evidence type="ECO:0000313" key="9">
    <source>
        <dbReference type="EMBL" id="OQE34576.1"/>
    </source>
</evidence>
<dbReference type="GO" id="GO:0046872">
    <property type="term" value="F:metal ion binding"/>
    <property type="evidence" value="ECO:0007669"/>
    <property type="project" value="UniProtKB-KW"/>
</dbReference>
<dbReference type="PANTHER" id="PTHR46187:SF1">
    <property type="entry name" value="ALKALINE PHYTOCERAMIDASE"/>
    <property type="match status" value="1"/>
</dbReference>
<dbReference type="GO" id="GO:0046513">
    <property type="term" value="P:ceramide biosynthetic process"/>
    <property type="evidence" value="ECO:0007669"/>
    <property type="project" value="TreeGrafter"/>
</dbReference>
<protein>
    <recommendedName>
        <fullName evidence="11">Alkaline ceramidase</fullName>
    </recommendedName>
</protein>
<feature type="transmembrane region" description="Helical" evidence="8">
    <location>
        <begin position="181"/>
        <end position="202"/>
    </location>
</feature>
<dbReference type="Proteomes" id="UP000191500">
    <property type="component" value="Unassembled WGS sequence"/>
</dbReference>
<evidence type="ECO:0000256" key="4">
    <source>
        <dbReference type="ARBA" id="ARBA00022801"/>
    </source>
</evidence>
<evidence type="ECO:0000256" key="8">
    <source>
        <dbReference type="SAM" id="Phobius"/>
    </source>
</evidence>
<feature type="binding site" evidence="7">
    <location>
        <position position="78"/>
    </location>
    <ligand>
        <name>Zn(2+)</name>
        <dbReference type="ChEBI" id="CHEBI:29105"/>
        <note>catalytic</note>
    </ligand>
</feature>
<keyword evidence="10" id="KW-1185">Reference proteome</keyword>
<dbReference type="EMBL" id="MDDG01000017">
    <property type="protein sequence ID" value="OQE34576.1"/>
    <property type="molecule type" value="Genomic_DNA"/>
</dbReference>
<evidence type="ECO:0000256" key="6">
    <source>
        <dbReference type="ARBA" id="ARBA00023136"/>
    </source>
</evidence>
<dbReference type="GO" id="GO:0046514">
    <property type="term" value="P:ceramide catabolic process"/>
    <property type="evidence" value="ECO:0007669"/>
    <property type="project" value="TreeGrafter"/>
</dbReference>
<feature type="binding site" evidence="7">
    <location>
        <position position="223"/>
    </location>
    <ligand>
        <name>Zn(2+)</name>
        <dbReference type="ChEBI" id="CHEBI:29105"/>
        <note>catalytic</note>
    </ligand>
</feature>
<keyword evidence="3 8" id="KW-0812">Transmembrane</keyword>
<dbReference type="GO" id="GO:0005789">
    <property type="term" value="C:endoplasmic reticulum membrane"/>
    <property type="evidence" value="ECO:0007669"/>
    <property type="project" value="TreeGrafter"/>
</dbReference>
<keyword evidence="5 8" id="KW-1133">Transmembrane helix</keyword>
<dbReference type="Pfam" id="PF05875">
    <property type="entry name" value="Ceramidase"/>
    <property type="match status" value="1"/>
</dbReference>
<evidence type="ECO:0000256" key="5">
    <source>
        <dbReference type="ARBA" id="ARBA00022989"/>
    </source>
</evidence>
<dbReference type="GO" id="GO:0016811">
    <property type="term" value="F:hydrolase activity, acting on carbon-nitrogen (but not peptide) bonds, in linear amides"/>
    <property type="evidence" value="ECO:0007669"/>
    <property type="project" value="InterPro"/>
</dbReference>
<evidence type="ECO:0000256" key="2">
    <source>
        <dbReference type="ARBA" id="ARBA00009780"/>
    </source>
</evidence>
<name>A0A1V6U7X5_9EURO</name>
<organism evidence="9 10">
    <name type="scientific">Penicillium coprophilum</name>
    <dbReference type="NCBI Taxonomy" id="36646"/>
    <lineage>
        <taxon>Eukaryota</taxon>
        <taxon>Fungi</taxon>
        <taxon>Dikarya</taxon>
        <taxon>Ascomycota</taxon>
        <taxon>Pezizomycotina</taxon>
        <taxon>Eurotiomycetes</taxon>
        <taxon>Eurotiomycetidae</taxon>
        <taxon>Eurotiales</taxon>
        <taxon>Aspergillaceae</taxon>
        <taxon>Penicillium</taxon>
    </lineage>
</organism>
<dbReference type="PANTHER" id="PTHR46187">
    <property type="entry name" value="ALKALINE CERAMIDASE 3"/>
    <property type="match status" value="1"/>
</dbReference>
<comment type="subcellular location">
    <subcellularLocation>
        <location evidence="1">Membrane</location>
        <topology evidence="1">Multi-pass membrane protein</topology>
    </subcellularLocation>
</comment>
<comment type="similarity">
    <text evidence="2">Belongs to the alkaline ceramidase family.</text>
</comment>
<gene>
    <name evidence="9" type="ORF">PENCOP_c017G08889</name>
</gene>